<accession>A0A0D2AMG7</accession>
<gene>
    <name evidence="1" type="ORF">PV09_01605</name>
</gene>
<name>A0A0D2AMG7_9PEZI</name>
<organism evidence="1 2">
    <name type="scientific">Verruconis gallopava</name>
    <dbReference type="NCBI Taxonomy" id="253628"/>
    <lineage>
        <taxon>Eukaryota</taxon>
        <taxon>Fungi</taxon>
        <taxon>Dikarya</taxon>
        <taxon>Ascomycota</taxon>
        <taxon>Pezizomycotina</taxon>
        <taxon>Dothideomycetes</taxon>
        <taxon>Pleosporomycetidae</taxon>
        <taxon>Venturiales</taxon>
        <taxon>Sympoventuriaceae</taxon>
        <taxon>Verruconis</taxon>
    </lineage>
</organism>
<dbReference type="Proteomes" id="UP000053259">
    <property type="component" value="Unassembled WGS sequence"/>
</dbReference>
<dbReference type="AlphaFoldDB" id="A0A0D2AMG7"/>
<dbReference type="RefSeq" id="XP_016217534.1">
    <property type="nucleotide sequence ID" value="XM_016354522.1"/>
</dbReference>
<dbReference type="VEuPathDB" id="FungiDB:PV09_01605"/>
<evidence type="ECO:0000313" key="1">
    <source>
        <dbReference type="EMBL" id="KIW07665.1"/>
    </source>
</evidence>
<proteinExistence type="predicted"/>
<evidence type="ECO:0000313" key="2">
    <source>
        <dbReference type="Proteomes" id="UP000053259"/>
    </source>
</evidence>
<dbReference type="EMBL" id="KN847532">
    <property type="protein sequence ID" value="KIW07665.1"/>
    <property type="molecule type" value="Genomic_DNA"/>
</dbReference>
<dbReference type="GeneID" id="27309578"/>
<dbReference type="HOGENOM" id="CLU_2016972_0_0_1"/>
<dbReference type="InParanoid" id="A0A0D2AMG7"/>
<reference evidence="1 2" key="1">
    <citation type="submission" date="2015-01" db="EMBL/GenBank/DDBJ databases">
        <title>The Genome Sequence of Ochroconis gallopava CBS43764.</title>
        <authorList>
            <consortium name="The Broad Institute Genomics Platform"/>
            <person name="Cuomo C."/>
            <person name="de Hoog S."/>
            <person name="Gorbushina A."/>
            <person name="Stielow B."/>
            <person name="Teixiera M."/>
            <person name="Abouelleil A."/>
            <person name="Chapman S.B."/>
            <person name="Priest M."/>
            <person name="Young S.K."/>
            <person name="Wortman J."/>
            <person name="Nusbaum C."/>
            <person name="Birren B."/>
        </authorList>
    </citation>
    <scope>NUCLEOTIDE SEQUENCE [LARGE SCALE GENOMIC DNA]</scope>
    <source>
        <strain evidence="1 2">CBS 43764</strain>
    </source>
</reference>
<protein>
    <submittedName>
        <fullName evidence="1">Uncharacterized protein</fullName>
    </submittedName>
</protein>
<sequence>MTAKVDKSMPAMDDILIVRAPSPSLDKLQPLISLQESFNKWPVSPRVQHWVYSWVESTPGVLVQWLHDPDTEAQIGMRDEAPSKDGGDPFEGRLSGSLFSSVLPEVNTHAAESMPIPSSPGIK</sequence>
<keyword evidence="2" id="KW-1185">Reference proteome</keyword>